<dbReference type="OrthoDB" id="9995831at2759"/>
<dbReference type="RefSeq" id="XP_036632801.1">
    <property type="nucleotide sequence ID" value="XM_036774299.1"/>
</dbReference>
<gene>
    <name evidence="1" type="ORF">PC9H_004717</name>
</gene>
<protein>
    <submittedName>
        <fullName evidence="1">Uncharacterized protein</fullName>
    </submittedName>
</protein>
<accession>A0A8H7DTR3</accession>
<reference evidence="1" key="1">
    <citation type="submission" date="2019-07" db="EMBL/GenBank/DDBJ databases">
        <authorList>
            <person name="Palmer J.M."/>
        </authorList>
    </citation>
    <scope>NUCLEOTIDE SEQUENCE</scope>
    <source>
        <strain evidence="1">PC9</strain>
    </source>
</reference>
<keyword evidence="2" id="KW-1185">Reference proteome</keyword>
<comment type="caution">
    <text evidence="1">The sequence shown here is derived from an EMBL/GenBank/DDBJ whole genome shotgun (WGS) entry which is preliminary data.</text>
</comment>
<dbReference type="GeneID" id="59374535"/>
<evidence type="ECO:0000313" key="1">
    <source>
        <dbReference type="EMBL" id="KAF7432774.1"/>
    </source>
</evidence>
<dbReference type="VEuPathDB" id="FungiDB:PC9H_004717"/>
<organism evidence="1 2">
    <name type="scientific">Pleurotus ostreatus</name>
    <name type="common">Oyster mushroom</name>
    <name type="synonym">White-rot fungus</name>
    <dbReference type="NCBI Taxonomy" id="5322"/>
    <lineage>
        <taxon>Eukaryota</taxon>
        <taxon>Fungi</taxon>
        <taxon>Dikarya</taxon>
        <taxon>Basidiomycota</taxon>
        <taxon>Agaricomycotina</taxon>
        <taxon>Agaricomycetes</taxon>
        <taxon>Agaricomycetidae</taxon>
        <taxon>Agaricales</taxon>
        <taxon>Pleurotineae</taxon>
        <taxon>Pleurotaceae</taxon>
        <taxon>Pleurotus</taxon>
    </lineage>
</organism>
<dbReference type="EMBL" id="JACETU010000003">
    <property type="protein sequence ID" value="KAF7432774.1"/>
    <property type="molecule type" value="Genomic_DNA"/>
</dbReference>
<name>A0A8H7DTR3_PLEOS</name>
<dbReference type="AlphaFoldDB" id="A0A8H7DTR3"/>
<evidence type="ECO:0000313" key="2">
    <source>
        <dbReference type="Proteomes" id="UP000623687"/>
    </source>
</evidence>
<sequence length="289" mass="31805">MAPASDTRPSTSLSDHARNSLSISSLQPAALEVCHQIYENPVLTATSRSVIADIFHLSRQISTLNIPRPFATLCTILRLQPPERDHLWRALRAWSEINDVCENESFGTCIVAVVHCELRLKLKEDGHRKCIVEHTFHVLLLPGIHKDELHSRRGSDSMSSNHSPLSVHRAPAGVGPCMSIPGTSVQIPSPFHFKMHIITRLAFNEQGRITHHRDFWDIKDVMGLVPGVSVVQWLGSRVMARGLSFAYQSLSNVLGPSVPEQDVESAPHTLTAAASYSATVKNALGLEGI</sequence>
<dbReference type="Proteomes" id="UP000623687">
    <property type="component" value="Unassembled WGS sequence"/>
</dbReference>
<proteinExistence type="predicted"/>